<evidence type="ECO:0008006" key="3">
    <source>
        <dbReference type="Google" id="ProtNLM"/>
    </source>
</evidence>
<dbReference type="InterPro" id="IPR035948">
    <property type="entry name" value="YwqG-like_sf"/>
</dbReference>
<dbReference type="SUPFAM" id="SSF103032">
    <property type="entry name" value="Hypothetical protein YwqG"/>
    <property type="match status" value="1"/>
</dbReference>
<name>A0ABP9GAS3_9ACTN</name>
<organism evidence="1 2">
    <name type="scientific">Streptomonospora halophila</name>
    <dbReference type="NCBI Taxonomy" id="427369"/>
    <lineage>
        <taxon>Bacteria</taxon>
        <taxon>Bacillati</taxon>
        <taxon>Actinomycetota</taxon>
        <taxon>Actinomycetes</taxon>
        <taxon>Streptosporangiales</taxon>
        <taxon>Nocardiopsidaceae</taxon>
        <taxon>Streptomonospora</taxon>
    </lineage>
</organism>
<protein>
    <recommendedName>
        <fullName evidence="3">DUF1963 domain-containing protein</fullName>
    </recommendedName>
</protein>
<dbReference type="Gene3D" id="2.30.320.10">
    <property type="entry name" value="YwqG-like"/>
    <property type="match status" value="1"/>
</dbReference>
<evidence type="ECO:0000313" key="2">
    <source>
        <dbReference type="Proteomes" id="UP001499993"/>
    </source>
</evidence>
<reference evidence="2" key="1">
    <citation type="journal article" date="2019" name="Int. J. Syst. Evol. Microbiol.">
        <title>The Global Catalogue of Microorganisms (GCM) 10K type strain sequencing project: providing services to taxonomists for standard genome sequencing and annotation.</title>
        <authorList>
            <consortium name="The Broad Institute Genomics Platform"/>
            <consortium name="The Broad Institute Genome Sequencing Center for Infectious Disease"/>
            <person name="Wu L."/>
            <person name="Ma J."/>
        </authorList>
    </citation>
    <scope>NUCLEOTIDE SEQUENCE [LARGE SCALE GENOMIC DNA]</scope>
    <source>
        <strain evidence="2">JCM 18123</strain>
    </source>
</reference>
<gene>
    <name evidence="1" type="ORF">GCM10023224_14150</name>
</gene>
<sequence length="280" mass="31124">MDDLQSLKPHLLESGVPETVADRWLGLALPQLVFTPMDDADLQAGERPAGWYGGHPRVPLDVDLGDYPHYIASVDCSALPPSPPGLALPGEGSLLLFATRDADSAMERDLSTSPRAMLHVGADTPVREWTLDESPEEPDHFRAPFPLRCSAYWSLPDADHAVLLLDDELNGLFSPYERQLASANRANRRNTRRSVQGPKVLKMGGYPANVQDDPCLIYDKAEVLGRRDWCLIAEWGASLSPEGEDIRTYWVMSRQDMAEFRYDRVGQLSDHNESSDQIGL</sequence>
<dbReference type="EMBL" id="BAABIK010000006">
    <property type="protein sequence ID" value="GAA4934714.1"/>
    <property type="molecule type" value="Genomic_DNA"/>
</dbReference>
<evidence type="ECO:0000313" key="1">
    <source>
        <dbReference type="EMBL" id="GAA4934714.1"/>
    </source>
</evidence>
<comment type="caution">
    <text evidence="1">The sequence shown here is derived from an EMBL/GenBank/DDBJ whole genome shotgun (WGS) entry which is preliminary data.</text>
</comment>
<accession>A0ABP9GAS3</accession>
<proteinExistence type="predicted"/>
<dbReference type="InterPro" id="IPR015315">
    <property type="entry name" value="DUF1963"/>
</dbReference>
<dbReference type="Proteomes" id="UP001499993">
    <property type="component" value="Unassembled WGS sequence"/>
</dbReference>
<keyword evidence="2" id="KW-1185">Reference proteome</keyword>
<dbReference type="RefSeq" id="WP_345555919.1">
    <property type="nucleotide sequence ID" value="NZ_BAABIK010000006.1"/>
</dbReference>
<dbReference type="Pfam" id="PF09234">
    <property type="entry name" value="DUF1963"/>
    <property type="match status" value="1"/>
</dbReference>